<dbReference type="Proteomes" id="UP001165679">
    <property type="component" value="Unassembled WGS sequence"/>
</dbReference>
<evidence type="ECO:0000256" key="7">
    <source>
        <dbReference type="SAM" id="Phobius"/>
    </source>
</evidence>
<dbReference type="RefSeq" id="WP_264712345.1">
    <property type="nucleotide sequence ID" value="NZ_JAPDNT010000002.1"/>
</dbReference>
<feature type="transmembrane region" description="Helical" evidence="7">
    <location>
        <begin position="262"/>
        <end position="281"/>
    </location>
</feature>
<evidence type="ECO:0000256" key="6">
    <source>
        <dbReference type="SAM" id="MobiDB-lite"/>
    </source>
</evidence>
<feature type="transmembrane region" description="Helical" evidence="7">
    <location>
        <begin position="196"/>
        <end position="215"/>
    </location>
</feature>
<dbReference type="AlphaFoldDB" id="A0AA42CG75"/>
<feature type="transmembrane region" description="Helical" evidence="7">
    <location>
        <begin position="89"/>
        <end position="110"/>
    </location>
</feature>
<keyword evidence="3 7" id="KW-0812">Transmembrane</keyword>
<dbReference type="InterPro" id="IPR004477">
    <property type="entry name" value="ComEC_N"/>
</dbReference>
<evidence type="ECO:0000259" key="8">
    <source>
        <dbReference type="Pfam" id="PF03772"/>
    </source>
</evidence>
<evidence type="ECO:0000256" key="5">
    <source>
        <dbReference type="ARBA" id="ARBA00023136"/>
    </source>
</evidence>
<dbReference type="NCBIfam" id="TIGR00360">
    <property type="entry name" value="ComEC_N-term"/>
    <property type="match status" value="1"/>
</dbReference>
<keyword evidence="5 7" id="KW-0472">Membrane</keyword>
<feature type="transmembrane region" description="Helical" evidence="7">
    <location>
        <begin position="236"/>
        <end position="256"/>
    </location>
</feature>
<name>A0AA42CG75_9PROT</name>
<gene>
    <name evidence="9" type="ORF">OL599_04010</name>
</gene>
<feature type="transmembrane region" description="Helical" evidence="7">
    <location>
        <begin position="130"/>
        <end position="152"/>
    </location>
</feature>
<evidence type="ECO:0000256" key="3">
    <source>
        <dbReference type="ARBA" id="ARBA00022692"/>
    </source>
</evidence>
<comment type="caution">
    <text evidence="9">The sequence shown here is derived from an EMBL/GenBank/DDBJ whole genome shotgun (WGS) entry which is preliminary data.</text>
</comment>
<comment type="subcellular location">
    <subcellularLocation>
        <location evidence="1">Cell membrane</location>
        <topology evidence="1">Multi-pass membrane protein</topology>
    </subcellularLocation>
</comment>
<feature type="transmembrane region" description="Helical" evidence="7">
    <location>
        <begin position="173"/>
        <end position="190"/>
    </location>
</feature>
<feature type="transmembrane region" description="Helical" evidence="7">
    <location>
        <begin position="293"/>
        <end position="314"/>
    </location>
</feature>
<evidence type="ECO:0000256" key="2">
    <source>
        <dbReference type="ARBA" id="ARBA00022475"/>
    </source>
</evidence>
<reference evidence="9" key="1">
    <citation type="submission" date="2022-09" db="EMBL/GenBank/DDBJ databases">
        <title>Rhodovastum sp. nov. RN2-1 isolated from soil in Seongnam, South Korea.</title>
        <authorList>
            <person name="Le N.T."/>
        </authorList>
    </citation>
    <scope>NUCLEOTIDE SEQUENCE</scope>
    <source>
        <strain evidence="9">RN2-1</strain>
    </source>
</reference>
<evidence type="ECO:0000256" key="4">
    <source>
        <dbReference type="ARBA" id="ARBA00022989"/>
    </source>
</evidence>
<feature type="domain" description="ComEC/Rec2-related protein" evidence="8">
    <location>
        <begin position="68"/>
        <end position="351"/>
    </location>
</feature>
<dbReference type="GO" id="GO:0005886">
    <property type="term" value="C:plasma membrane"/>
    <property type="evidence" value="ECO:0007669"/>
    <property type="project" value="UniProtKB-SubCell"/>
</dbReference>
<feature type="compositionally biased region" description="Low complexity" evidence="6">
    <location>
        <begin position="511"/>
        <end position="524"/>
    </location>
</feature>
<sequence length="533" mass="56100">AYPGAWDLQRDAFYAGIGAFGYALNPAERVAGAAPSGPLRGLQRLREVIAGRIAAVLPGTTGAISATLLTGGTSSIPEADRAAFRDSGLAHLLAIAGLHIGIVMGLAFGATRLALAVWEHAALHWPTKQIAALSAIAAGGSYMLLTGAHVPIIRSFAMACLVTLGVIMGRRALSLRGLALAMAALILIAPNEVMGVSFQMSFSAVLALIVGYELLRPWLRRLYGDGAWRRRLLGHVVALALTSALAGTFSAPYGAYHFGHIQLYYVFANMLAVPLTAMWVMPAGMIALALMPLHLEALALVPMGWGVDAVLWIGRAVASWPAAVVAAPHIPAWGLAVLSLGIAWTGLWRTRLRLAGVVAIVLGLISPALDRPPDILVSAEARLIGVRTPAGVFVQKASGASRFTLDSWLQYWAAADTTPLAGNAGNIGCNELGCLVQGRGATARIIRGEGACDADVLISAEPIPLRCPAPVRLVDRFSVWREGAHAIWLDAGGALVLSDRQFRGNRPWVLPLPTRGRTPPGLTPAKSEELPPE</sequence>
<feature type="transmembrane region" description="Helical" evidence="7">
    <location>
        <begin position="320"/>
        <end position="345"/>
    </location>
</feature>
<evidence type="ECO:0000313" key="10">
    <source>
        <dbReference type="Proteomes" id="UP001165679"/>
    </source>
</evidence>
<dbReference type="PANTHER" id="PTHR30619">
    <property type="entry name" value="DNA INTERNALIZATION/COMPETENCE PROTEIN COMEC/REC2"/>
    <property type="match status" value="1"/>
</dbReference>
<feature type="non-terminal residue" evidence="9">
    <location>
        <position position="1"/>
    </location>
</feature>
<dbReference type="PANTHER" id="PTHR30619:SF1">
    <property type="entry name" value="RECOMBINATION PROTEIN 2"/>
    <property type="match status" value="1"/>
</dbReference>
<organism evidence="9 10">
    <name type="scientific">Limobrevibacterium gyesilva</name>
    <dbReference type="NCBI Taxonomy" id="2991712"/>
    <lineage>
        <taxon>Bacteria</taxon>
        <taxon>Pseudomonadati</taxon>
        <taxon>Pseudomonadota</taxon>
        <taxon>Alphaproteobacteria</taxon>
        <taxon>Acetobacterales</taxon>
        <taxon>Acetobacteraceae</taxon>
        <taxon>Limobrevibacterium</taxon>
    </lineage>
</organism>
<keyword evidence="10" id="KW-1185">Reference proteome</keyword>
<dbReference type="EMBL" id="JAPDNT010000002">
    <property type="protein sequence ID" value="MCW3473732.1"/>
    <property type="molecule type" value="Genomic_DNA"/>
</dbReference>
<proteinExistence type="predicted"/>
<dbReference type="InterPro" id="IPR052159">
    <property type="entry name" value="Competence_DNA_uptake"/>
</dbReference>
<accession>A0AA42CG75</accession>
<evidence type="ECO:0000313" key="9">
    <source>
        <dbReference type="EMBL" id="MCW3473732.1"/>
    </source>
</evidence>
<dbReference type="Pfam" id="PF03772">
    <property type="entry name" value="Competence"/>
    <property type="match status" value="1"/>
</dbReference>
<keyword evidence="4 7" id="KW-1133">Transmembrane helix</keyword>
<protein>
    <submittedName>
        <fullName evidence="9">ComEC/Rec2 family competence protein</fullName>
    </submittedName>
</protein>
<feature type="region of interest" description="Disordered" evidence="6">
    <location>
        <begin position="511"/>
        <end position="533"/>
    </location>
</feature>
<keyword evidence="2" id="KW-1003">Cell membrane</keyword>
<reference evidence="9" key="2">
    <citation type="submission" date="2022-10" db="EMBL/GenBank/DDBJ databases">
        <authorList>
            <person name="Trinh H.N."/>
        </authorList>
    </citation>
    <scope>NUCLEOTIDE SEQUENCE</scope>
    <source>
        <strain evidence="9">RN2-1</strain>
    </source>
</reference>
<evidence type="ECO:0000256" key="1">
    <source>
        <dbReference type="ARBA" id="ARBA00004651"/>
    </source>
</evidence>